<comment type="caution">
    <text evidence="13">The sequence shown here is derived from an EMBL/GenBank/DDBJ whole genome shotgun (WGS) entry which is preliminary data.</text>
</comment>
<reference evidence="14" key="1">
    <citation type="journal article" date="2017" name="bioRxiv">
        <title>Comparative analysis of the genomes of Stylophora pistillata and Acropora digitifera provides evidence for extensive differences between species of corals.</title>
        <authorList>
            <person name="Voolstra C.R."/>
            <person name="Li Y."/>
            <person name="Liew Y.J."/>
            <person name="Baumgarten S."/>
            <person name="Zoccola D."/>
            <person name="Flot J.-F."/>
            <person name="Tambutte S."/>
            <person name="Allemand D."/>
            <person name="Aranda M."/>
        </authorList>
    </citation>
    <scope>NUCLEOTIDE SEQUENCE [LARGE SCALE GENOMIC DNA]</scope>
</reference>
<dbReference type="GO" id="GO:0140359">
    <property type="term" value="F:ABC-type transporter activity"/>
    <property type="evidence" value="ECO:0007669"/>
    <property type="project" value="InterPro"/>
</dbReference>
<protein>
    <submittedName>
        <fullName evidence="13">Multidrug resistance-associated protein 4</fullName>
    </submittedName>
</protein>
<dbReference type="FunFam" id="3.40.50.300:FF:000163">
    <property type="entry name" value="Multidrug resistance-associated protein member 4"/>
    <property type="match status" value="1"/>
</dbReference>
<dbReference type="CDD" id="cd03250">
    <property type="entry name" value="ABCC_MRP_domain1"/>
    <property type="match status" value="1"/>
</dbReference>
<evidence type="ECO:0000313" key="13">
    <source>
        <dbReference type="EMBL" id="PFX15628.1"/>
    </source>
</evidence>
<dbReference type="CDD" id="cd03244">
    <property type="entry name" value="ABCC_MRP_domain2"/>
    <property type="match status" value="1"/>
</dbReference>
<dbReference type="CDD" id="cd18579">
    <property type="entry name" value="ABC_6TM_ABCC_D1"/>
    <property type="match status" value="1"/>
</dbReference>
<dbReference type="InterPro" id="IPR011527">
    <property type="entry name" value="ABC1_TM_dom"/>
</dbReference>
<feature type="transmembrane region" description="Helical" evidence="10">
    <location>
        <begin position="133"/>
        <end position="153"/>
    </location>
</feature>
<dbReference type="PANTHER" id="PTHR24223">
    <property type="entry name" value="ATP-BINDING CASSETTE SUB-FAMILY C"/>
    <property type="match status" value="1"/>
</dbReference>
<keyword evidence="14" id="KW-1185">Reference proteome</keyword>
<feature type="transmembrane region" description="Helical" evidence="10">
    <location>
        <begin position="97"/>
        <end position="121"/>
    </location>
</feature>
<dbReference type="PROSITE" id="PS50929">
    <property type="entry name" value="ABC_TM1F"/>
    <property type="match status" value="2"/>
</dbReference>
<evidence type="ECO:0000256" key="10">
    <source>
        <dbReference type="SAM" id="Phobius"/>
    </source>
</evidence>
<dbReference type="PANTHER" id="PTHR24223:SF456">
    <property type="entry name" value="MULTIDRUG RESISTANCE-ASSOCIATED PROTEIN LETHAL(2)03659"/>
    <property type="match status" value="1"/>
</dbReference>
<feature type="transmembrane region" description="Helical" evidence="10">
    <location>
        <begin position="850"/>
        <end position="871"/>
    </location>
</feature>
<dbReference type="GO" id="GO:0016020">
    <property type="term" value="C:membrane"/>
    <property type="evidence" value="ECO:0007669"/>
    <property type="project" value="UniProtKB-SubCell"/>
</dbReference>
<dbReference type="InterPro" id="IPR044726">
    <property type="entry name" value="ABCC_6TM_D2"/>
</dbReference>
<feature type="domain" description="ABC transmembrane type-1" evidence="12">
    <location>
        <begin position="743"/>
        <end position="906"/>
    </location>
</feature>
<dbReference type="FunFam" id="3.40.50.300:FF:000973">
    <property type="entry name" value="Multidrug resistance-associated protein 4"/>
    <property type="match status" value="1"/>
</dbReference>
<dbReference type="Pfam" id="PF00005">
    <property type="entry name" value="ABC_tran"/>
    <property type="match status" value="2"/>
</dbReference>
<dbReference type="Gene3D" id="1.20.1560.10">
    <property type="entry name" value="ABC transporter type 1, transmembrane domain"/>
    <property type="match status" value="2"/>
</dbReference>
<feature type="transmembrane region" description="Helical" evidence="10">
    <location>
        <begin position="737"/>
        <end position="758"/>
    </location>
</feature>
<feature type="transmembrane region" description="Helical" evidence="10">
    <location>
        <begin position="242"/>
        <end position="264"/>
    </location>
</feature>
<dbReference type="InterPro" id="IPR027417">
    <property type="entry name" value="P-loop_NTPase"/>
</dbReference>
<dbReference type="InterPro" id="IPR044746">
    <property type="entry name" value="ABCC_6TM_D1"/>
</dbReference>
<evidence type="ECO:0000256" key="1">
    <source>
        <dbReference type="ARBA" id="ARBA00004141"/>
    </source>
</evidence>
<keyword evidence="4 10" id="KW-0812">Transmembrane</keyword>
<keyword evidence="7" id="KW-0067">ATP-binding</keyword>
<evidence type="ECO:0000256" key="9">
    <source>
        <dbReference type="ARBA" id="ARBA00023136"/>
    </source>
</evidence>
<dbReference type="SUPFAM" id="SSF52540">
    <property type="entry name" value="P-loop containing nucleoside triphosphate hydrolases"/>
    <property type="match status" value="2"/>
</dbReference>
<evidence type="ECO:0000256" key="5">
    <source>
        <dbReference type="ARBA" id="ARBA00022737"/>
    </source>
</evidence>
<dbReference type="InterPro" id="IPR036640">
    <property type="entry name" value="ABC1_TM_sf"/>
</dbReference>
<evidence type="ECO:0000259" key="11">
    <source>
        <dbReference type="PROSITE" id="PS50893"/>
    </source>
</evidence>
<dbReference type="CDD" id="cd18580">
    <property type="entry name" value="ABC_6TM_ABCC_D2"/>
    <property type="match status" value="1"/>
</dbReference>
<sequence length="1243" mass="140396">MKTVRYQKLSIDGDSERVSYFSFLFFQWMNNIFKKGSEGTLEESDFMPLSRERSTEFFTNRLQQNWIEEKADRKGNKQRPRLWKSVIKMISLKDAMVIVLLYVISLLWRLSRPLFLGYLIYSLMNDAEPQKSLPLYGCVMAMGICAFIGVSGVHHFSYQCDLYGIGISSALKGLIYQKILRLNKTDILKFTTGHVIDLVSNDVQRLEDHTVLWGCSAILDFLLLIPIIVVLLMYFIGWQALMGVTSLFFLLPYFAGLSYVFAALRLRTATFSDRRISLLNQVISGIRAIKTHALEDEFREKIKRVRRDEINIIRKKSVALSAVAALEFTAVPLAMLVSIITLVLTGQPLTPLNVFMLLSFINAARQSVCFYVPYGLLGVYEAYFSLKRMEDFFLLEDLPESCHNHSIEGTLNTAESISKFIETVSNQRDRTVAVPSAVVRDEEDLPQLATLEVFILASKEKIHDDDFILQDVEFSLDSQTLTVITGPVGSGKSTLLSAIAGEVSVAAGTINCPFSLVYVPQIPWIYSGTIRQNILFGQVFNQDKYNRILEACSLTHDVRTFPNGDQTVVGELGAVLSGGQRARVSLARAVYMDADLYLLDDPLSAVDMKVSQHIFQKCIKELLSTKTRVLTSHKEQHMKEADRVIVLFKGRVLANGTFSELQEKSLCNTNLDVSCKKPVWDKISEVRFVAESENESEFKERAMIPQHQVKDLEISEEDCTIGSVTLMTYWDYFRSGLHTLAIVGLVCLFFIAQVMIVSPDVWLSFLTKKSKEEQKDKFNFIFYGCLVLGSLIFSSIRAYAFLRTLVRCSQRLHDKMVVAVVEAPVLFFDSNPVGRILNRFSKDVGYLDELLPKTFLTAIQLTLLISASTVVPTFTNPWVLFAVVPLAIIAVYISMYSLKTSRQLKRYQDVHTQSYMMVLASERWLGIRMTFLISFLIFTVALAAILVSQDAAFAGLGLVYIIESAEQMDFSVRKMAEVENCMTSAERVMTYTKLDHEPGYQVKQPPPKHWPLEGNITFQDVSLTYYPGGPQVLKNFNLHVEAGTNVGVVGRTGAGKSSLVAALLRMPDPQGVIKIDDVLVKDINLQEARRCVSVLGQSPVLFSGSLRENLDLVEQFQDLDIWRALEDVQLKELIESLEGKLDHQLLEHGANLSVGERQLICLARVLLHQRKIVILDEPTAHVDPDTEQTIWRVVREKLKDSTVVTIAHRLNTIKDCDMILVMKNGEMAEFNKFDSIVNELVDK</sequence>
<dbReference type="EMBL" id="LSMT01000628">
    <property type="protein sequence ID" value="PFX15628.1"/>
    <property type="molecule type" value="Genomic_DNA"/>
</dbReference>
<name>A0A2B4RGW9_STYPI</name>
<keyword evidence="6" id="KW-0547">Nucleotide-binding</keyword>
<feature type="transmembrane region" description="Helical" evidence="10">
    <location>
        <begin position="925"/>
        <end position="947"/>
    </location>
</feature>
<dbReference type="OrthoDB" id="10339401at2759"/>
<dbReference type="InterPro" id="IPR003593">
    <property type="entry name" value="AAA+_ATPase"/>
</dbReference>
<accession>A0A2B4RGW9</accession>
<evidence type="ECO:0000256" key="8">
    <source>
        <dbReference type="ARBA" id="ARBA00022989"/>
    </source>
</evidence>
<feature type="transmembrane region" description="Helical" evidence="10">
    <location>
        <begin position="778"/>
        <end position="802"/>
    </location>
</feature>
<keyword evidence="9 10" id="KW-0472">Membrane</keyword>
<dbReference type="GO" id="GO:0005524">
    <property type="term" value="F:ATP binding"/>
    <property type="evidence" value="ECO:0007669"/>
    <property type="project" value="UniProtKB-KW"/>
</dbReference>
<feature type="transmembrane region" description="Helical" evidence="10">
    <location>
        <begin position="364"/>
        <end position="384"/>
    </location>
</feature>
<gene>
    <name evidence="13" type="primary">ABCC4</name>
    <name evidence="13" type="ORF">AWC38_SpisGene20153</name>
</gene>
<comment type="similarity">
    <text evidence="2">Belongs to the ABC transporter superfamily. ABCC family. Conjugate transporter (TC 3.A.1.208) subfamily.</text>
</comment>
<evidence type="ECO:0000256" key="7">
    <source>
        <dbReference type="ARBA" id="ARBA00022840"/>
    </source>
</evidence>
<evidence type="ECO:0000256" key="6">
    <source>
        <dbReference type="ARBA" id="ARBA00022741"/>
    </source>
</evidence>
<keyword evidence="5" id="KW-0677">Repeat</keyword>
<comment type="subcellular location">
    <subcellularLocation>
        <location evidence="1">Membrane</location>
        <topology evidence="1">Multi-pass membrane protein</topology>
    </subcellularLocation>
</comment>
<keyword evidence="8 10" id="KW-1133">Transmembrane helix</keyword>
<organism evidence="13 14">
    <name type="scientific">Stylophora pistillata</name>
    <name type="common">Smooth cauliflower coral</name>
    <dbReference type="NCBI Taxonomy" id="50429"/>
    <lineage>
        <taxon>Eukaryota</taxon>
        <taxon>Metazoa</taxon>
        <taxon>Cnidaria</taxon>
        <taxon>Anthozoa</taxon>
        <taxon>Hexacorallia</taxon>
        <taxon>Scleractinia</taxon>
        <taxon>Astrocoeniina</taxon>
        <taxon>Pocilloporidae</taxon>
        <taxon>Stylophora</taxon>
    </lineage>
</organism>
<dbReference type="PROSITE" id="PS50893">
    <property type="entry name" value="ABC_TRANSPORTER_2"/>
    <property type="match status" value="2"/>
</dbReference>
<feature type="transmembrane region" description="Helical" evidence="10">
    <location>
        <begin position="317"/>
        <end position="344"/>
    </location>
</feature>
<dbReference type="InterPro" id="IPR003439">
    <property type="entry name" value="ABC_transporter-like_ATP-bd"/>
</dbReference>
<evidence type="ECO:0000256" key="3">
    <source>
        <dbReference type="ARBA" id="ARBA00022448"/>
    </source>
</evidence>
<dbReference type="SUPFAM" id="SSF90123">
    <property type="entry name" value="ABC transporter transmembrane region"/>
    <property type="match status" value="2"/>
</dbReference>
<feature type="domain" description="ABC transmembrane type-1" evidence="12">
    <location>
        <begin position="97"/>
        <end position="368"/>
    </location>
</feature>
<feature type="domain" description="ABC transporter" evidence="11">
    <location>
        <begin position="1016"/>
        <end position="1243"/>
    </location>
</feature>
<evidence type="ECO:0000256" key="4">
    <source>
        <dbReference type="ARBA" id="ARBA00022692"/>
    </source>
</evidence>
<dbReference type="InterPro" id="IPR050173">
    <property type="entry name" value="ABC_transporter_C-like"/>
</dbReference>
<dbReference type="SMART" id="SM00382">
    <property type="entry name" value="AAA"/>
    <property type="match status" value="2"/>
</dbReference>
<feature type="domain" description="ABC transporter" evidence="11">
    <location>
        <begin position="448"/>
        <end position="674"/>
    </location>
</feature>
<dbReference type="Proteomes" id="UP000225706">
    <property type="component" value="Unassembled WGS sequence"/>
</dbReference>
<evidence type="ECO:0000256" key="2">
    <source>
        <dbReference type="ARBA" id="ARBA00009726"/>
    </source>
</evidence>
<dbReference type="Gene3D" id="3.40.50.300">
    <property type="entry name" value="P-loop containing nucleotide triphosphate hydrolases"/>
    <property type="match status" value="2"/>
</dbReference>
<proteinExistence type="inferred from homology"/>
<dbReference type="AlphaFoldDB" id="A0A2B4RGW9"/>
<keyword evidence="3" id="KW-0813">Transport</keyword>
<dbReference type="PROSITE" id="PS00211">
    <property type="entry name" value="ABC_TRANSPORTER_1"/>
    <property type="match status" value="2"/>
</dbReference>
<dbReference type="InterPro" id="IPR017871">
    <property type="entry name" value="ABC_transporter-like_CS"/>
</dbReference>
<evidence type="ECO:0000313" key="14">
    <source>
        <dbReference type="Proteomes" id="UP000225706"/>
    </source>
</evidence>
<dbReference type="Pfam" id="PF00664">
    <property type="entry name" value="ABC_membrane"/>
    <property type="match status" value="2"/>
</dbReference>
<feature type="transmembrane region" description="Helical" evidence="10">
    <location>
        <begin position="211"/>
        <end position="236"/>
    </location>
</feature>
<dbReference type="GO" id="GO:0016887">
    <property type="term" value="F:ATP hydrolysis activity"/>
    <property type="evidence" value="ECO:0007669"/>
    <property type="project" value="InterPro"/>
</dbReference>
<evidence type="ECO:0000259" key="12">
    <source>
        <dbReference type="PROSITE" id="PS50929"/>
    </source>
</evidence>
<feature type="transmembrane region" description="Helical" evidence="10">
    <location>
        <begin position="877"/>
        <end position="898"/>
    </location>
</feature>